<dbReference type="CDD" id="cd03293">
    <property type="entry name" value="ABC_NrtD_SsuB_transporters"/>
    <property type="match status" value="1"/>
</dbReference>
<proteinExistence type="inferred from homology"/>
<dbReference type="EMBL" id="CP014671">
    <property type="protein sequence ID" value="ANX03155.1"/>
    <property type="molecule type" value="Genomic_DNA"/>
</dbReference>
<dbReference type="GO" id="GO:0005524">
    <property type="term" value="F:ATP binding"/>
    <property type="evidence" value="ECO:0007669"/>
    <property type="project" value="UniProtKB-KW"/>
</dbReference>
<dbReference type="InterPro" id="IPR050166">
    <property type="entry name" value="ABC_transporter_ATP-bind"/>
</dbReference>
<dbReference type="Proteomes" id="UP000092952">
    <property type="component" value="Chromosome"/>
</dbReference>
<feature type="domain" description="ABC transporter" evidence="8">
    <location>
        <begin position="4"/>
        <end position="241"/>
    </location>
</feature>
<keyword evidence="9" id="KW-0808">Transferase</keyword>
<dbReference type="Pfam" id="PF00005">
    <property type="entry name" value="ABC_tran"/>
    <property type="match status" value="1"/>
</dbReference>
<dbReference type="InParanoid" id="A0A1B1YQV4"/>
<evidence type="ECO:0000313" key="9">
    <source>
        <dbReference type="EMBL" id="ANX03155.1"/>
    </source>
</evidence>
<dbReference type="PROSITE" id="PS50893">
    <property type="entry name" value="ABC_TRANSPORTER_2"/>
    <property type="match status" value="1"/>
</dbReference>
<keyword evidence="9" id="KW-0012">Acyltransferase</keyword>
<dbReference type="STRING" id="1810504.PG2T_02420"/>
<evidence type="ECO:0000256" key="7">
    <source>
        <dbReference type="ARBA" id="ARBA00023136"/>
    </source>
</evidence>
<protein>
    <submittedName>
        <fullName evidence="9">Lauroyl acyltransferase</fullName>
    </submittedName>
</protein>
<dbReference type="GO" id="GO:0016746">
    <property type="term" value="F:acyltransferase activity"/>
    <property type="evidence" value="ECO:0007669"/>
    <property type="project" value="UniProtKB-KW"/>
</dbReference>
<dbReference type="InterPro" id="IPR003593">
    <property type="entry name" value="AAA+_ATPase"/>
</dbReference>
<evidence type="ECO:0000256" key="3">
    <source>
        <dbReference type="ARBA" id="ARBA00022475"/>
    </source>
</evidence>
<dbReference type="RefSeq" id="WP_068802663.1">
    <property type="nucleotide sequence ID" value="NZ_CP014671.1"/>
</dbReference>
<evidence type="ECO:0000256" key="6">
    <source>
        <dbReference type="ARBA" id="ARBA00022967"/>
    </source>
</evidence>
<dbReference type="Gene3D" id="3.40.50.300">
    <property type="entry name" value="P-loop containing nucleotide triphosphate hydrolases"/>
    <property type="match status" value="1"/>
</dbReference>
<evidence type="ECO:0000259" key="8">
    <source>
        <dbReference type="PROSITE" id="PS50893"/>
    </source>
</evidence>
<dbReference type="GO" id="GO:0016887">
    <property type="term" value="F:ATP hydrolysis activity"/>
    <property type="evidence" value="ECO:0007669"/>
    <property type="project" value="InterPro"/>
</dbReference>
<dbReference type="InterPro" id="IPR003439">
    <property type="entry name" value="ABC_transporter-like_ATP-bd"/>
</dbReference>
<comment type="similarity">
    <text evidence="1">Belongs to the ABC transporter superfamily.</text>
</comment>
<evidence type="ECO:0000313" key="10">
    <source>
        <dbReference type="Proteomes" id="UP000092952"/>
    </source>
</evidence>
<dbReference type="PANTHER" id="PTHR42788">
    <property type="entry name" value="TAURINE IMPORT ATP-BINDING PROTEIN-RELATED"/>
    <property type="match status" value="1"/>
</dbReference>
<evidence type="ECO:0000256" key="2">
    <source>
        <dbReference type="ARBA" id="ARBA00022448"/>
    </source>
</evidence>
<name>A0A1B1YQV4_9GAMM</name>
<evidence type="ECO:0000256" key="5">
    <source>
        <dbReference type="ARBA" id="ARBA00022840"/>
    </source>
</evidence>
<dbReference type="InterPro" id="IPR017871">
    <property type="entry name" value="ABC_transporter-like_CS"/>
</dbReference>
<keyword evidence="7" id="KW-0472">Membrane</keyword>
<keyword evidence="2" id="KW-0813">Transport</keyword>
<keyword evidence="5" id="KW-0067">ATP-binding</keyword>
<dbReference type="OrthoDB" id="9802264at2"/>
<dbReference type="SMART" id="SM00382">
    <property type="entry name" value="AAA"/>
    <property type="match status" value="1"/>
</dbReference>
<keyword evidence="3" id="KW-1003">Cell membrane</keyword>
<accession>A0A1B1YQV4</accession>
<sequence length="265" mass="28730">MSGLDVNGLWLRYGATPVLERVELHVPAGELVTIVGASGCGKTSFLRLLLGELKPTRGQILLEGKPLAAEPGRERGVVFQRYSVYPHLTVLGNVLLGLELDRARFTGHIFGRARRVALSRARAMLEAVGLADDEAKYPAALSGGMRQRLAIAQALVMEPAILLLDEPFGALDPGTRKDMHALLTALWQRLGLTVFMVTHDLHEGFALGTRLLVFDKPRWDPQDPSAYGATITYDLPLRSPEARASPELAAALASAMRPRRAPASA</sequence>
<keyword evidence="6" id="KW-1278">Translocase</keyword>
<dbReference type="InterPro" id="IPR027417">
    <property type="entry name" value="P-loop_NTPase"/>
</dbReference>
<dbReference type="KEGG" id="gbi:PG2T_02420"/>
<dbReference type="PANTHER" id="PTHR42788:SF17">
    <property type="entry name" value="ALIPHATIC SULFONATES IMPORT ATP-BINDING PROTEIN SSUB"/>
    <property type="match status" value="1"/>
</dbReference>
<dbReference type="AlphaFoldDB" id="A0A1B1YQV4"/>
<organism evidence="9 10">
    <name type="scientific">Immundisolibacter cernigliae</name>
    <dbReference type="NCBI Taxonomy" id="1810504"/>
    <lineage>
        <taxon>Bacteria</taxon>
        <taxon>Pseudomonadati</taxon>
        <taxon>Pseudomonadota</taxon>
        <taxon>Gammaproteobacteria</taxon>
        <taxon>Immundisolibacterales</taxon>
        <taxon>Immundisolibacteraceae</taxon>
        <taxon>Immundisolibacter</taxon>
    </lineage>
</organism>
<dbReference type="PROSITE" id="PS00211">
    <property type="entry name" value="ABC_TRANSPORTER_1"/>
    <property type="match status" value="1"/>
</dbReference>
<dbReference type="SUPFAM" id="SSF52540">
    <property type="entry name" value="P-loop containing nucleoside triphosphate hydrolases"/>
    <property type="match status" value="1"/>
</dbReference>
<gene>
    <name evidence="9" type="ORF">PG2T_02420</name>
</gene>
<keyword evidence="10" id="KW-1185">Reference proteome</keyword>
<evidence type="ECO:0000256" key="1">
    <source>
        <dbReference type="ARBA" id="ARBA00005417"/>
    </source>
</evidence>
<reference evidence="10" key="1">
    <citation type="submission" date="2016-03" db="EMBL/GenBank/DDBJ databases">
        <title>Complete genome sequence of Solimmundus cernigliae, representing a novel lineage of polycyclic aromatic hydrocarbon degraders within the Gammaproteobacteria.</title>
        <authorList>
            <person name="Singleton D.R."/>
            <person name="Dickey A.N."/>
            <person name="Scholl E.H."/>
            <person name="Wright F.A."/>
            <person name="Aitken M.D."/>
        </authorList>
    </citation>
    <scope>NUCLEOTIDE SEQUENCE [LARGE SCALE GENOMIC DNA]</scope>
    <source>
        <strain evidence="10">TR3.2</strain>
    </source>
</reference>
<evidence type="ECO:0000256" key="4">
    <source>
        <dbReference type="ARBA" id="ARBA00022741"/>
    </source>
</evidence>
<keyword evidence="4" id="KW-0547">Nucleotide-binding</keyword>